<organism evidence="8 9">
    <name type="scientific">Catenaria anguillulae PL171</name>
    <dbReference type="NCBI Taxonomy" id="765915"/>
    <lineage>
        <taxon>Eukaryota</taxon>
        <taxon>Fungi</taxon>
        <taxon>Fungi incertae sedis</taxon>
        <taxon>Blastocladiomycota</taxon>
        <taxon>Blastocladiomycetes</taxon>
        <taxon>Blastocladiales</taxon>
        <taxon>Catenariaceae</taxon>
        <taxon>Catenaria</taxon>
    </lineage>
</organism>
<dbReference type="EMBL" id="MCFL01000011">
    <property type="protein sequence ID" value="ORZ37784.1"/>
    <property type="molecule type" value="Genomic_DNA"/>
</dbReference>
<protein>
    <recommendedName>
        <fullName evidence="2 3">Vacuolar fusion protein MON1</fullName>
    </recommendedName>
</protein>
<feature type="domain" description="FUZ/MON1/HPS1 first Longin" evidence="5">
    <location>
        <begin position="91"/>
        <end position="170"/>
    </location>
</feature>
<evidence type="ECO:0000259" key="6">
    <source>
        <dbReference type="Pfam" id="PF19037"/>
    </source>
</evidence>
<evidence type="ECO:0000256" key="3">
    <source>
        <dbReference type="RuleBase" id="RU367048"/>
    </source>
</evidence>
<proteinExistence type="inferred from homology"/>
<dbReference type="Pfam" id="PF19036">
    <property type="entry name" value="Fuz_longin_1"/>
    <property type="match status" value="1"/>
</dbReference>
<dbReference type="STRING" id="765915.A0A1Y2HUZ8"/>
<evidence type="ECO:0000313" key="9">
    <source>
        <dbReference type="Proteomes" id="UP000193411"/>
    </source>
</evidence>
<keyword evidence="3" id="KW-0926">Vacuole</keyword>
<reference evidence="8 9" key="1">
    <citation type="submission" date="2016-07" db="EMBL/GenBank/DDBJ databases">
        <title>Pervasive Adenine N6-methylation of Active Genes in Fungi.</title>
        <authorList>
            <consortium name="DOE Joint Genome Institute"/>
            <person name="Mondo S.J."/>
            <person name="Dannebaum R.O."/>
            <person name="Kuo R.C."/>
            <person name="Labutti K."/>
            <person name="Haridas S."/>
            <person name="Kuo A."/>
            <person name="Salamov A."/>
            <person name="Ahrendt S.R."/>
            <person name="Lipzen A."/>
            <person name="Sullivan W."/>
            <person name="Andreopoulos W.B."/>
            <person name="Clum A."/>
            <person name="Lindquist E."/>
            <person name="Daum C."/>
            <person name="Ramamoorthy G.K."/>
            <person name="Gryganskyi A."/>
            <person name="Culley D."/>
            <person name="Magnuson J.K."/>
            <person name="James T.Y."/>
            <person name="O'Malley M.A."/>
            <person name="Stajich J.E."/>
            <person name="Spatafora J.W."/>
            <person name="Visel A."/>
            <person name="Grigoriev I.V."/>
        </authorList>
    </citation>
    <scope>NUCLEOTIDE SEQUENCE [LARGE SCALE GENOMIC DNA]</scope>
    <source>
        <strain evidence="8 9">PL171</strain>
    </source>
</reference>
<dbReference type="Pfam" id="PF19037">
    <property type="entry name" value="Fuz_longin_2"/>
    <property type="match status" value="1"/>
</dbReference>
<feature type="domain" description="FUZ/MON1/HPS1 second Longin" evidence="6">
    <location>
        <begin position="230"/>
        <end position="328"/>
    </location>
</feature>
<evidence type="ECO:0000256" key="2">
    <source>
        <dbReference type="ARBA" id="ARBA00018132"/>
    </source>
</evidence>
<dbReference type="GO" id="GO:0032585">
    <property type="term" value="C:multivesicular body membrane"/>
    <property type="evidence" value="ECO:0007669"/>
    <property type="project" value="UniProtKB-SubCell"/>
</dbReference>
<keyword evidence="3" id="KW-0653">Protein transport</keyword>
<dbReference type="GO" id="GO:0006914">
    <property type="term" value="P:autophagy"/>
    <property type="evidence" value="ECO:0007669"/>
    <property type="project" value="UniProtKB-UniRule"/>
</dbReference>
<dbReference type="GO" id="GO:0006623">
    <property type="term" value="P:protein targeting to vacuole"/>
    <property type="evidence" value="ECO:0007669"/>
    <property type="project" value="UniProtKB-UniRule"/>
</dbReference>
<keyword evidence="3" id="KW-0072">Autophagy</keyword>
<dbReference type="GO" id="GO:0000329">
    <property type="term" value="C:fungal-type vacuole membrane"/>
    <property type="evidence" value="ECO:0007669"/>
    <property type="project" value="TreeGrafter"/>
</dbReference>
<comment type="function">
    <text evidence="3">Required for multiple vacuole delivery pathways including the cytoplasm to vacuole transport (Cvt), autophagy, pexophagy and endocytosis.</text>
</comment>
<keyword evidence="3" id="KW-0813">Transport</keyword>
<evidence type="ECO:0000256" key="4">
    <source>
        <dbReference type="SAM" id="MobiDB-lite"/>
    </source>
</evidence>
<keyword evidence="9" id="KW-1185">Reference proteome</keyword>
<accession>A0A1Y2HUZ8</accession>
<name>A0A1Y2HUZ8_9FUNG</name>
<comment type="caution">
    <text evidence="8">The sequence shown here is derived from an EMBL/GenBank/DDBJ whole genome shotgun (WGS) entry which is preliminary data.</text>
</comment>
<dbReference type="InterPro" id="IPR043971">
    <property type="entry name" value="FUZ/MON1/HPS1_longin_2"/>
</dbReference>
<dbReference type="Pfam" id="PF19038">
    <property type="entry name" value="Fuz_longin_3"/>
    <property type="match status" value="1"/>
</dbReference>
<evidence type="ECO:0000256" key="1">
    <source>
        <dbReference type="ARBA" id="ARBA00004380"/>
    </source>
</evidence>
<feature type="domain" description="FUZ/MON1/HPS1 third Longin" evidence="7">
    <location>
        <begin position="359"/>
        <end position="461"/>
    </location>
</feature>
<comment type="subcellular location">
    <subcellularLocation>
        <location evidence="3">Endosome</location>
        <location evidence="3">Multivesicular body membrane</location>
        <topology evidence="3">Peripheral membrane protein</topology>
    </subcellularLocation>
    <subcellularLocation>
        <location evidence="1 3">Prevacuolar compartment membrane</location>
        <topology evidence="1 3">Peripheral membrane protein</topology>
    </subcellularLocation>
    <subcellularLocation>
        <location evidence="3">Vacuole membrane</location>
        <topology evidence="3">Peripheral membrane protein</topology>
    </subcellularLocation>
</comment>
<comment type="similarity">
    <text evidence="3">Belongs to the MON1/SAND family.</text>
</comment>
<evidence type="ECO:0000313" key="8">
    <source>
        <dbReference type="EMBL" id="ORZ37784.1"/>
    </source>
</evidence>
<gene>
    <name evidence="8" type="ORF">BCR44DRAFT_1429941</name>
</gene>
<dbReference type="AlphaFoldDB" id="A0A1Y2HUZ8"/>
<sequence>MDSPANESTDHGDQNHRHGQSPDTTTTDLPPPPIRDDSDQSDPPPICGPLEKDEPPPQLDHTTPATTMTIMTHSRPPGAPKDRTTFLVSHFDGANENSLRWIRLPTGHQLVFLVRRPLILVAACQRTDPCESQLRSQLAALHSYILSLLTQAQLSGLFARRPNLDLRPILGPAHTQIGAVCDRFDSDLRYLFGCVESVRVPAAVRRKFGDALKAGATTSSSSTASPATGGLLYGMIIYHGHLITLIRPKSHSLHPSDLLNVFTMVASHREFRVMPGTEHWVPMCLPKFNDQGFLYAHVTYVTSELGVVLMTGEVGAFAEMHEAKERVHEYMLKNGLILESKHLESPLDAGSPLIQEPHLKHFVYKSKAHVQFLQIGSTGGDYHTAPSADLIQTKYARLSAALHDRETPLKLLWCEGDQDGHSYMGWNSGGCEVYAIWDAAVPRATATRNANAIVKWVKANEEDLFILESPTL</sequence>
<dbReference type="PANTHER" id="PTHR13027:SF7">
    <property type="entry name" value="VACUOLAR FUSION PROTEIN MON1 HOMOLOG"/>
    <property type="match status" value="1"/>
</dbReference>
<feature type="region of interest" description="Disordered" evidence="4">
    <location>
        <begin position="1"/>
        <end position="64"/>
    </location>
</feature>
<dbReference type="GO" id="GO:0016192">
    <property type="term" value="P:vesicle-mediated transport"/>
    <property type="evidence" value="ECO:0007669"/>
    <property type="project" value="InterPro"/>
</dbReference>
<dbReference type="GO" id="GO:0035658">
    <property type="term" value="C:Mon1-Ccz1 complex"/>
    <property type="evidence" value="ECO:0007669"/>
    <property type="project" value="TreeGrafter"/>
</dbReference>
<dbReference type="InterPro" id="IPR004353">
    <property type="entry name" value="Mon1"/>
</dbReference>
<keyword evidence="3" id="KW-0967">Endosome</keyword>
<keyword evidence="3" id="KW-0472">Membrane</keyword>
<evidence type="ECO:0000259" key="7">
    <source>
        <dbReference type="Pfam" id="PF19038"/>
    </source>
</evidence>
<dbReference type="InterPro" id="IPR043972">
    <property type="entry name" value="FUZ/MON1/HPS1_longin_1"/>
</dbReference>
<dbReference type="PRINTS" id="PR01546">
    <property type="entry name" value="YEAST73DUF"/>
</dbReference>
<dbReference type="InterPro" id="IPR043970">
    <property type="entry name" value="FUZ/MON1/HPS1_longin_3"/>
</dbReference>
<dbReference type="OrthoDB" id="272411at2759"/>
<dbReference type="PANTHER" id="PTHR13027">
    <property type="entry name" value="SAND PROTEIN-RELATED"/>
    <property type="match status" value="1"/>
</dbReference>
<dbReference type="Proteomes" id="UP000193411">
    <property type="component" value="Unassembled WGS sequence"/>
</dbReference>
<evidence type="ECO:0000259" key="5">
    <source>
        <dbReference type="Pfam" id="PF19036"/>
    </source>
</evidence>